<dbReference type="VEuPathDB" id="FungiDB:I7I51_01238"/>
<feature type="non-terminal residue" evidence="2">
    <location>
        <position position="1"/>
    </location>
</feature>
<proteinExistence type="predicted"/>
<dbReference type="EMBL" id="CP069114">
    <property type="protein sequence ID" value="QSS64174.1"/>
    <property type="molecule type" value="Genomic_DNA"/>
</dbReference>
<evidence type="ECO:0000256" key="1">
    <source>
        <dbReference type="SAM" id="MobiDB-lite"/>
    </source>
</evidence>
<feature type="compositionally biased region" description="Basic and acidic residues" evidence="1">
    <location>
        <begin position="109"/>
        <end position="119"/>
    </location>
</feature>
<name>A0A8A1MHT7_AJECA</name>
<dbReference type="Proteomes" id="UP000663671">
    <property type="component" value="Chromosome 1"/>
</dbReference>
<feature type="region of interest" description="Disordered" evidence="1">
    <location>
        <begin position="100"/>
        <end position="119"/>
    </location>
</feature>
<dbReference type="AlphaFoldDB" id="A0A8A1MHT7"/>
<gene>
    <name evidence="2" type="ORF">I7I51_01238</name>
</gene>
<organism evidence="2 3">
    <name type="scientific">Ajellomyces capsulatus</name>
    <name type="common">Darling's disease fungus</name>
    <name type="synonym">Histoplasma capsulatum</name>
    <dbReference type="NCBI Taxonomy" id="5037"/>
    <lineage>
        <taxon>Eukaryota</taxon>
        <taxon>Fungi</taxon>
        <taxon>Dikarya</taxon>
        <taxon>Ascomycota</taxon>
        <taxon>Pezizomycotina</taxon>
        <taxon>Eurotiomycetes</taxon>
        <taxon>Eurotiomycetidae</taxon>
        <taxon>Onygenales</taxon>
        <taxon>Ajellomycetaceae</taxon>
        <taxon>Histoplasma</taxon>
    </lineage>
</organism>
<evidence type="ECO:0000313" key="2">
    <source>
        <dbReference type="EMBL" id="QSS64174.1"/>
    </source>
</evidence>
<protein>
    <submittedName>
        <fullName evidence="2">Uncharacterized protein</fullName>
    </submittedName>
</protein>
<accession>A0A8A1MHT7</accession>
<reference evidence="2" key="1">
    <citation type="submission" date="2021-01" db="EMBL/GenBank/DDBJ databases">
        <title>Chromosome-level genome assembly of a human fungal pathogen reveals clustering of transcriptionally co-regulated genes.</title>
        <authorList>
            <person name="Voorhies M."/>
            <person name="Cohen S."/>
            <person name="Shea T.P."/>
            <person name="Petrus S."/>
            <person name="Munoz J.F."/>
            <person name="Poplawski S."/>
            <person name="Goldman W.E."/>
            <person name="Michael T."/>
            <person name="Cuomo C.A."/>
            <person name="Sil A."/>
            <person name="Beyhan S."/>
        </authorList>
    </citation>
    <scope>NUCLEOTIDE SEQUENCE</scope>
    <source>
        <strain evidence="2">WU24</strain>
    </source>
</reference>
<sequence length="119" mass="12774">MLGQHKAQGSWEPLLEPTLWTLTMARGITILALHTLPPKPWVNDSPAAAGTWGSDDEEQIISAKSPIHESNRDASDNTYIMASACFPSKPSSSIALSAISVDATPHPEPWPHADLEPPA</sequence>
<evidence type="ECO:0000313" key="3">
    <source>
        <dbReference type="Proteomes" id="UP000663671"/>
    </source>
</evidence>